<evidence type="ECO:0000313" key="3">
    <source>
        <dbReference type="EMBL" id="NHO65123.1"/>
    </source>
</evidence>
<feature type="transmembrane region" description="Helical" evidence="2">
    <location>
        <begin position="66"/>
        <end position="86"/>
    </location>
</feature>
<keyword evidence="2" id="KW-1133">Transmembrane helix</keyword>
<dbReference type="GO" id="GO:0016020">
    <property type="term" value="C:membrane"/>
    <property type="evidence" value="ECO:0007669"/>
    <property type="project" value="InterPro"/>
</dbReference>
<gene>
    <name evidence="3" type="ORF">G8770_06160</name>
</gene>
<reference evidence="3" key="1">
    <citation type="submission" date="2020-03" db="EMBL/GenBank/DDBJ databases">
        <authorList>
            <person name="Guo F."/>
        </authorList>
    </citation>
    <scope>NUCLEOTIDE SEQUENCE</scope>
    <source>
        <strain evidence="3">JCM 30134</strain>
    </source>
</reference>
<dbReference type="RefSeq" id="WP_167183309.1">
    <property type="nucleotide sequence ID" value="NZ_JAAONZ010000003.1"/>
</dbReference>
<protein>
    <submittedName>
        <fullName evidence="3">FxsA family protein</fullName>
    </submittedName>
</protein>
<dbReference type="NCBIfam" id="NF008528">
    <property type="entry name" value="PRK11463.1-2"/>
    <property type="match status" value="1"/>
</dbReference>
<dbReference type="AlphaFoldDB" id="A0A9E5MLP6"/>
<accession>A0A9E5MLP6</accession>
<evidence type="ECO:0000256" key="2">
    <source>
        <dbReference type="SAM" id="Phobius"/>
    </source>
</evidence>
<dbReference type="EMBL" id="JAAONZ010000003">
    <property type="protein sequence ID" value="NHO65123.1"/>
    <property type="molecule type" value="Genomic_DNA"/>
</dbReference>
<organism evidence="3 4">
    <name type="scientific">Pseudomaricurvus hydrocarbonicus</name>
    <dbReference type="NCBI Taxonomy" id="1470433"/>
    <lineage>
        <taxon>Bacteria</taxon>
        <taxon>Pseudomonadati</taxon>
        <taxon>Pseudomonadota</taxon>
        <taxon>Gammaproteobacteria</taxon>
        <taxon>Cellvibrionales</taxon>
        <taxon>Cellvibrionaceae</taxon>
        <taxon>Pseudomaricurvus</taxon>
    </lineage>
</organism>
<keyword evidence="2" id="KW-0812">Transmembrane</keyword>
<sequence>MPLLLLFVIVPVVEMWVLIQVGSKIGALTTIALVLLTAMIGLALLRKQGVSTLARANQRMQAGEMPAKEMVEGLFLAVGGALLLTPGFVTDLIGFSCLIPGLRSLVIGRLMKHVVMRASAGGASFGAGSAGGSFGGGQAPYRDRPFRRGRHGDDFIEGEYERQDSPQQSTLEPGTPDQDSSEKGDR</sequence>
<evidence type="ECO:0000256" key="1">
    <source>
        <dbReference type="SAM" id="MobiDB-lite"/>
    </source>
</evidence>
<evidence type="ECO:0000313" key="4">
    <source>
        <dbReference type="Proteomes" id="UP000787472"/>
    </source>
</evidence>
<feature type="region of interest" description="Disordered" evidence="1">
    <location>
        <begin position="134"/>
        <end position="186"/>
    </location>
</feature>
<dbReference type="InterPro" id="IPR007313">
    <property type="entry name" value="FxsA"/>
</dbReference>
<dbReference type="Pfam" id="PF04186">
    <property type="entry name" value="FxsA"/>
    <property type="match status" value="1"/>
</dbReference>
<comment type="caution">
    <text evidence="3">The sequence shown here is derived from an EMBL/GenBank/DDBJ whole genome shotgun (WGS) entry which is preliminary data.</text>
</comment>
<dbReference type="PANTHER" id="PTHR35335">
    <property type="entry name" value="UPF0716 PROTEIN FXSA"/>
    <property type="match status" value="1"/>
</dbReference>
<proteinExistence type="predicted"/>
<name>A0A9E5MLP6_9GAMM</name>
<keyword evidence="2" id="KW-0472">Membrane</keyword>
<feature type="transmembrane region" description="Helical" evidence="2">
    <location>
        <begin position="25"/>
        <end position="45"/>
    </location>
</feature>
<keyword evidence="4" id="KW-1185">Reference proteome</keyword>
<dbReference type="Proteomes" id="UP000787472">
    <property type="component" value="Unassembled WGS sequence"/>
</dbReference>
<feature type="compositionally biased region" description="Basic and acidic residues" evidence="1">
    <location>
        <begin position="141"/>
        <end position="164"/>
    </location>
</feature>
<dbReference type="PANTHER" id="PTHR35335:SF1">
    <property type="entry name" value="UPF0716 PROTEIN FXSA"/>
    <property type="match status" value="1"/>
</dbReference>